<dbReference type="InterPro" id="IPR013990">
    <property type="entry name" value="WHy-dom"/>
</dbReference>
<dbReference type="SUPFAM" id="SSF117070">
    <property type="entry name" value="LEA14-like"/>
    <property type="match status" value="1"/>
</dbReference>
<dbReference type="SMART" id="SM00769">
    <property type="entry name" value="WHy"/>
    <property type="match status" value="1"/>
</dbReference>
<dbReference type="InterPro" id="IPR045043">
    <property type="entry name" value="Lea14-like"/>
</dbReference>
<keyword evidence="4" id="KW-1185">Reference proteome</keyword>
<reference evidence="3 4" key="1">
    <citation type="submission" date="2023-12" db="EMBL/GenBank/DDBJ databases">
        <title>A high-quality genome assembly for Dillenia turbinata (Dilleniales).</title>
        <authorList>
            <person name="Chanderbali A."/>
        </authorList>
    </citation>
    <scope>NUCLEOTIDE SEQUENCE [LARGE SCALE GENOMIC DNA]</scope>
    <source>
        <strain evidence="3">LSX21</strain>
        <tissue evidence="3">Leaf</tissue>
    </source>
</reference>
<proteinExistence type="inferred from homology"/>
<organism evidence="3 4">
    <name type="scientific">Dillenia turbinata</name>
    <dbReference type="NCBI Taxonomy" id="194707"/>
    <lineage>
        <taxon>Eukaryota</taxon>
        <taxon>Viridiplantae</taxon>
        <taxon>Streptophyta</taxon>
        <taxon>Embryophyta</taxon>
        <taxon>Tracheophyta</taxon>
        <taxon>Spermatophyta</taxon>
        <taxon>Magnoliopsida</taxon>
        <taxon>eudicotyledons</taxon>
        <taxon>Gunneridae</taxon>
        <taxon>Pentapetalae</taxon>
        <taxon>Dilleniales</taxon>
        <taxon>Dilleniaceae</taxon>
        <taxon>Dillenia</taxon>
    </lineage>
</organism>
<dbReference type="AlphaFoldDB" id="A0AAN8VHZ4"/>
<protein>
    <submittedName>
        <fullName evidence="3">Late embryogenesis abundant protein, LEA_2 subgroup</fullName>
    </submittedName>
</protein>
<dbReference type="InterPro" id="IPR004864">
    <property type="entry name" value="LEA_2"/>
</dbReference>
<comment type="caution">
    <text evidence="3">The sequence shown here is derived from an EMBL/GenBank/DDBJ whole genome shotgun (WGS) entry which is preliminary data.</text>
</comment>
<evidence type="ECO:0000313" key="3">
    <source>
        <dbReference type="EMBL" id="KAK6927747.1"/>
    </source>
</evidence>
<dbReference type="GO" id="GO:0009269">
    <property type="term" value="P:response to desiccation"/>
    <property type="evidence" value="ECO:0007669"/>
    <property type="project" value="InterPro"/>
</dbReference>
<gene>
    <name evidence="3" type="ORF">RJ641_006338</name>
</gene>
<dbReference type="GO" id="GO:0005829">
    <property type="term" value="C:cytosol"/>
    <property type="evidence" value="ECO:0007669"/>
    <property type="project" value="TreeGrafter"/>
</dbReference>
<feature type="domain" description="Water stress and hypersensitive response" evidence="2">
    <location>
        <begin position="30"/>
        <end position="147"/>
    </location>
</feature>
<dbReference type="Gene3D" id="2.60.40.1820">
    <property type="match status" value="1"/>
</dbReference>
<comment type="similarity">
    <text evidence="1">Belongs to the LEA type 2 family.</text>
</comment>
<accession>A0AAN8VHZ4</accession>
<dbReference type="Proteomes" id="UP001370490">
    <property type="component" value="Unassembled WGS sequence"/>
</dbReference>
<dbReference type="EMBL" id="JBAMMX010000014">
    <property type="protein sequence ID" value="KAK6927747.1"/>
    <property type="molecule type" value="Genomic_DNA"/>
</dbReference>
<name>A0AAN8VHZ4_9MAGN</name>
<dbReference type="FunFam" id="2.60.40.1820:FF:000001">
    <property type="entry name" value="Desiccation protectant protein Lea14-like"/>
    <property type="match status" value="1"/>
</dbReference>
<sequence>IIKEGKMSELIDKAKNFVTQKIADMEKPEASLSGVSLKGISRECITYNAKVAVKNPYSHSLPICEIHYNLKSAGREIASGNIPDPGSLEGDDTTNLDVPVKVPHSVLVSLVRDIGSDWDIDYELLVKLMIDIPVFGNFTIPLSTKGEFKLPTLSDLFSNSN</sequence>
<evidence type="ECO:0000256" key="1">
    <source>
        <dbReference type="ARBA" id="ARBA00005960"/>
    </source>
</evidence>
<dbReference type="PANTHER" id="PTHR31459">
    <property type="match status" value="1"/>
</dbReference>
<dbReference type="Pfam" id="PF03168">
    <property type="entry name" value="LEA_2"/>
    <property type="match status" value="1"/>
</dbReference>
<evidence type="ECO:0000313" key="4">
    <source>
        <dbReference type="Proteomes" id="UP001370490"/>
    </source>
</evidence>
<feature type="non-terminal residue" evidence="3">
    <location>
        <position position="1"/>
    </location>
</feature>
<dbReference type="PANTHER" id="PTHR31459:SF19">
    <property type="entry name" value="DESICCATION-RELATED PROTEIN LEA14-RELATED"/>
    <property type="match status" value="1"/>
</dbReference>
<evidence type="ECO:0000259" key="2">
    <source>
        <dbReference type="SMART" id="SM00769"/>
    </source>
</evidence>